<keyword evidence="9" id="KW-1185">Reference proteome</keyword>
<evidence type="ECO:0000256" key="1">
    <source>
        <dbReference type="ARBA" id="ARBA00006192"/>
    </source>
</evidence>
<dbReference type="NCBIfam" id="TIGR00756">
    <property type="entry name" value="PPR"/>
    <property type="match status" value="1"/>
</dbReference>
<evidence type="ECO:0000256" key="5">
    <source>
        <dbReference type="PROSITE-ProRule" id="PRU00708"/>
    </source>
</evidence>
<comment type="similarity">
    <text evidence="1">Belongs to the CCM1 family.</text>
</comment>
<dbReference type="GeneID" id="81379741"/>
<feature type="compositionally biased region" description="Polar residues" evidence="6">
    <location>
        <begin position="48"/>
        <end position="61"/>
    </location>
</feature>
<name>A0A9W9PGK3_PENCI</name>
<evidence type="ECO:0000313" key="9">
    <source>
        <dbReference type="Proteomes" id="UP001147733"/>
    </source>
</evidence>
<feature type="repeat" description="PPR" evidence="5">
    <location>
        <begin position="504"/>
        <end position="538"/>
    </location>
</feature>
<dbReference type="EMBL" id="JAPQKT010000001">
    <property type="protein sequence ID" value="KAJ5243327.1"/>
    <property type="molecule type" value="Genomic_DNA"/>
</dbReference>
<dbReference type="Proteomes" id="UP001147733">
    <property type="component" value="Unassembled WGS sequence"/>
</dbReference>
<evidence type="ECO:0000259" key="7">
    <source>
        <dbReference type="Pfam" id="PF23276"/>
    </source>
</evidence>
<dbReference type="PANTHER" id="PTHR47936:SF1">
    <property type="entry name" value="PENTATRICOPEPTIDE REPEAT-CONTAINING PROTEIN GUN1, CHLOROPLASTIC"/>
    <property type="match status" value="1"/>
</dbReference>
<keyword evidence="2" id="KW-0677">Repeat</keyword>
<feature type="compositionally biased region" description="Pro residues" evidence="6">
    <location>
        <begin position="603"/>
        <end position="613"/>
    </location>
</feature>
<protein>
    <recommendedName>
        <fullName evidence="7">Pentatricopeptide repeat-containing protein-mitochondrial domain-containing protein</fullName>
    </recommendedName>
</protein>
<sequence length="651" mass="74771">MSRRTLVLDGLWYSLCPSFTARSLNGPSLFLRTKQQSSGVFTPAVTHPAQSSSRRCYTSDHSGGHKIANPYPSSSSNVTFSSPTSNETVANPETLSEEDFKQYPSTTDMLDDRREKELQRLYKEAMQNPATPGLYESLPTSFLERKLQEDMARNPRIGDAERFFRVLIRDRKIKPTARHYKALILANCDYTFGSSVAVQRLLNEMDSNNIAMDSGTLHAALQALAVHPDYFLRQKVLNQLRDRWLPLSPAGWHFVVAGFMRENQFEKALEQLEAMERKNIQVERWLHSLIVYILCDHNEFEQVYRLVRRRVEQGHELTHQVWSHVLCKASEGRHHELTRYIWERRVNLGYLHPSEDTCSKTMYVAAKFGDPELGRAAFHYLRKSGYQPRSEDHDRLVLAHLISGTEGDLPAALEELCTMHEAGLEPRSSTMGLLYNYIIKGQIDPWEVWEKLKKLSNDRRSVPIGAVEVIVKAWKNESRHHPTSANDALQLYRELYTVCPGGATLALYNTLINICRRAGKTNEGMYLLKEMTSLGILPSSETFEFAIRMCLDAGSFKSAWMYLQDMEQRNLTLSYSTQSYIQEICLKSVDPDAIRLRYHPSAQLPPQPEPVEPVEPARPVWTREPKPSQATRRRRRRQRERLEALEAQKAG</sequence>
<dbReference type="Pfam" id="PF23276">
    <property type="entry name" value="TPR_24"/>
    <property type="match status" value="1"/>
</dbReference>
<evidence type="ECO:0000256" key="4">
    <source>
        <dbReference type="ARBA" id="ARBA00044511"/>
    </source>
</evidence>
<dbReference type="PROSITE" id="PS51375">
    <property type="entry name" value="PPR"/>
    <property type="match status" value="1"/>
</dbReference>
<reference evidence="8" key="1">
    <citation type="submission" date="2022-11" db="EMBL/GenBank/DDBJ databases">
        <authorList>
            <person name="Petersen C."/>
        </authorList>
    </citation>
    <scope>NUCLEOTIDE SEQUENCE</scope>
    <source>
        <strain evidence="8">IBT 23319</strain>
    </source>
</reference>
<dbReference type="InterPro" id="IPR002885">
    <property type="entry name" value="PPR_rpt"/>
</dbReference>
<comment type="caution">
    <text evidence="8">The sequence shown here is derived from an EMBL/GenBank/DDBJ whole genome shotgun (WGS) entry which is preliminary data.</text>
</comment>
<evidence type="ECO:0000256" key="3">
    <source>
        <dbReference type="ARBA" id="ARBA00044493"/>
    </source>
</evidence>
<feature type="region of interest" description="Disordered" evidence="6">
    <location>
        <begin position="600"/>
        <end position="651"/>
    </location>
</feature>
<proteinExistence type="inferred from homology"/>
<dbReference type="RefSeq" id="XP_056506331.1">
    <property type="nucleotide sequence ID" value="XM_056640574.1"/>
</dbReference>
<reference evidence="8" key="2">
    <citation type="journal article" date="2023" name="IMA Fungus">
        <title>Comparative genomic study of the Penicillium genus elucidates a diverse pangenome and 15 lateral gene transfer events.</title>
        <authorList>
            <person name="Petersen C."/>
            <person name="Sorensen T."/>
            <person name="Nielsen M.R."/>
            <person name="Sondergaard T.E."/>
            <person name="Sorensen J.L."/>
            <person name="Fitzpatrick D.A."/>
            <person name="Frisvad J.C."/>
            <person name="Nielsen K.L."/>
        </authorList>
    </citation>
    <scope>NUCLEOTIDE SEQUENCE</scope>
    <source>
        <strain evidence="8">IBT 23319</strain>
    </source>
</reference>
<dbReference type="InterPro" id="IPR011990">
    <property type="entry name" value="TPR-like_helical_dom_sf"/>
</dbReference>
<dbReference type="InterPro" id="IPR057027">
    <property type="entry name" value="TPR_mt"/>
</dbReference>
<feature type="compositionally biased region" description="Low complexity" evidence="6">
    <location>
        <begin position="72"/>
        <end position="86"/>
    </location>
</feature>
<comment type="subunit">
    <text evidence="4">Binds to mitochondrial small subunit 15S rRNA.</text>
</comment>
<feature type="region of interest" description="Disordered" evidence="6">
    <location>
        <begin position="43"/>
        <end position="107"/>
    </location>
</feature>
<dbReference type="Gene3D" id="1.25.40.10">
    <property type="entry name" value="Tetratricopeptide repeat domain"/>
    <property type="match status" value="2"/>
</dbReference>
<feature type="domain" description="Pentatricopeptide repeat-containing protein-mitochondrial" evidence="7">
    <location>
        <begin position="357"/>
        <end position="494"/>
    </location>
</feature>
<accession>A0A9W9PGK3</accession>
<organism evidence="8 9">
    <name type="scientific">Penicillium citrinum</name>
    <dbReference type="NCBI Taxonomy" id="5077"/>
    <lineage>
        <taxon>Eukaryota</taxon>
        <taxon>Fungi</taxon>
        <taxon>Dikarya</taxon>
        <taxon>Ascomycota</taxon>
        <taxon>Pezizomycotina</taxon>
        <taxon>Eurotiomycetes</taxon>
        <taxon>Eurotiomycetidae</taxon>
        <taxon>Eurotiales</taxon>
        <taxon>Aspergillaceae</taxon>
        <taxon>Penicillium</taxon>
    </lineage>
</organism>
<dbReference type="OrthoDB" id="747253at2759"/>
<gene>
    <name evidence="8" type="ORF">N7469_001654</name>
</gene>
<dbReference type="PANTHER" id="PTHR47936">
    <property type="entry name" value="PPR_LONG DOMAIN-CONTAINING PROTEIN"/>
    <property type="match status" value="1"/>
</dbReference>
<dbReference type="AlphaFoldDB" id="A0A9W9PGK3"/>
<evidence type="ECO:0000313" key="8">
    <source>
        <dbReference type="EMBL" id="KAJ5243327.1"/>
    </source>
</evidence>
<evidence type="ECO:0000256" key="6">
    <source>
        <dbReference type="SAM" id="MobiDB-lite"/>
    </source>
</evidence>
<feature type="compositionally biased region" description="Basic and acidic residues" evidence="6">
    <location>
        <begin position="640"/>
        <end position="651"/>
    </location>
</feature>
<evidence type="ECO:0000256" key="2">
    <source>
        <dbReference type="ARBA" id="ARBA00022737"/>
    </source>
</evidence>
<comment type="function">
    <text evidence="3">Regulates mitochondrial small subunit maturation by controlling 15S rRNA 5'-end processing. Localizes to the 5' precursor of the 15S rRNA in a position that is subsequently occupied by mS47 in the mature yeast mtSSU. Uses structure and sequence-specific RNA recognition, binding to a single-stranded region of the precursor and specifically recognizing bases -6 to -1. The exchange of Ccm1 for mS47 is coupled to the irreversible removal of precursor rRNA that is accompanied by conformational changes of the mitoribosomal proteins uS5m and mS26. These conformational changes signal completion of 5'-end rRNA processing through protection of the mature 5'-end of the 15S rRNA and stabilization of mS47. The removal of the 5' precursor together with the dissociation of Ccm1 may be catalyzed by the 5'-3' exoribonuclease Pet127. Involved in the specific removal of group I introns in mitochondrial encoded transcripts.</text>
</comment>
<dbReference type="Pfam" id="PF01535">
    <property type="entry name" value="PPR"/>
    <property type="match status" value="2"/>
</dbReference>